<feature type="chain" id="PRO_5040119746" evidence="1">
    <location>
        <begin position="25"/>
        <end position="665"/>
    </location>
</feature>
<keyword evidence="3" id="KW-1185">Reference proteome</keyword>
<dbReference type="InterPro" id="IPR032062">
    <property type="entry name" value="DUF4803"/>
</dbReference>
<accession>A0A9N9TQE6</accession>
<dbReference type="OrthoDB" id="6366357at2759"/>
<evidence type="ECO:0000256" key="1">
    <source>
        <dbReference type="SAM" id="SignalP"/>
    </source>
</evidence>
<keyword evidence="1" id="KW-0732">Signal</keyword>
<evidence type="ECO:0000313" key="2">
    <source>
        <dbReference type="EMBL" id="CAG9863089.1"/>
    </source>
</evidence>
<evidence type="ECO:0000313" key="3">
    <source>
        <dbReference type="Proteomes" id="UP001153712"/>
    </source>
</evidence>
<feature type="signal peptide" evidence="1">
    <location>
        <begin position="1"/>
        <end position="24"/>
    </location>
</feature>
<dbReference type="PANTHER" id="PTHR47890">
    <property type="entry name" value="LD24308P"/>
    <property type="match status" value="1"/>
</dbReference>
<dbReference type="AlphaFoldDB" id="A0A9N9TQE6"/>
<sequence length="665" mass="76210">MNASNRSVILLVLLCSSGVLKCDAFDLDIGVLDVIKLTKYVVEGIAKSWNIVDQKMDFSSIPLPILDKTEAKLFGKLESISQKIDRLAASVDGAGTNTIAMVLHNLPDRVRLELRLNDLLNYMTRADVNFRSFQQYANQQNDFERLTLEDFARTVVSHDSNSVVNLMERIHAFIAPSGKGITDTGVLELLVKDFQEIEGDMLCNSKQSPQQVLYNLYNAIALTELKGYSMIQFSYMLLRLYNKGNFTTESELMRKRFQERTDSAMTIVRKSLEDSSRQYWNCDPKRHIKGETYEEITQLLQGYIQNEVDLNPEGTCRENCVEYTYTKSHGCFQNLYCKQQRRCNGKILDCRYFDSDMWICPADPSSGRRYEYVEYENGKVLGRKQACTRGATKVDSWWRWLFWHCSYCFCLCDEQNSSSDRYVNMRAVVANISHNMVVTGLRFVKHNRIIHVQIQEGKLLPRGGIDATTVRWVPVEDYKITDRKIFNGQDYHTFSWEKRAVDLDDLEGDDGHVLTGVRFKEIGSHLNFEILVTKFDFETGKLINPESTSIWKDNSNTDAATTNRRKKVWLVDPDIPTRTTSPSIPTSQSDQYIELTNSDIDRDAAQTTVPFLDAQKIESLQPVPLSGAGIFHKGRRYFGGFITLKVITYDFSKHVHPVFPEDAAN</sequence>
<gene>
    <name evidence="2" type="ORF">PHYEVI_LOCUS9390</name>
</gene>
<proteinExistence type="predicted"/>
<dbReference type="EMBL" id="OU900099">
    <property type="protein sequence ID" value="CAG9863089.1"/>
    <property type="molecule type" value="Genomic_DNA"/>
</dbReference>
<dbReference type="Proteomes" id="UP001153712">
    <property type="component" value="Chromosome 6"/>
</dbReference>
<reference evidence="2" key="1">
    <citation type="submission" date="2022-01" db="EMBL/GenBank/DDBJ databases">
        <authorList>
            <person name="King R."/>
        </authorList>
    </citation>
    <scope>NUCLEOTIDE SEQUENCE</scope>
</reference>
<protein>
    <submittedName>
        <fullName evidence="2">Uncharacterized protein</fullName>
    </submittedName>
</protein>
<organism evidence="2 3">
    <name type="scientific">Phyllotreta striolata</name>
    <name type="common">Striped flea beetle</name>
    <name type="synonym">Crioceris striolata</name>
    <dbReference type="NCBI Taxonomy" id="444603"/>
    <lineage>
        <taxon>Eukaryota</taxon>
        <taxon>Metazoa</taxon>
        <taxon>Ecdysozoa</taxon>
        <taxon>Arthropoda</taxon>
        <taxon>Hexapoda</taxon>
        <taxon>Insecta</taxon>
        <taxon>Pterygota</taxon>
        <taxon>Neoptera</taxon>
        <taxon>Endopterygota</taxon>
        <taxon>Coleoptera</taxon>
        <taxon>Polyphaga</taxon>
        <taxon>Cucujiformia</taxon>
        <taxon>Chrysomeloidea</taxon>
        <taxon>Chrysomelidae</taxon>
        <taxon>Galerucinae</taxon>
        <taxon>Alticini</taxon>
        <taxon>Phyllotreta</taxon>
    </lineage>
</organism>
<dbReference type="PANTHER" id="PTHR47890:SF1">
    <property type="entry name" value="LD24308P"/>
    <property type="match status" value="1"/>
</dbReference>
<dbReference type="Pfam" id="PF16061">
    <property type="entry name" value="DUF4803"/>
    <property type="match status" value="1"/>
</dbReference>
<name>A0A9N9TQE6_PHYSR</name>